<evidence type="ECO:0000313" key="1">
    <source>
        <dbReference type="EMBL" id="OMD25346.1"/>
    </source>
</evidence>
<comment type="caution">
    <text evidence="1">The sequence shown here is derived from an EMBL/GenBank/DDBJ whole genome shotgun (WGS) entry which is preliminary data.</text>
</comment>
<evidence type="ECO:0000313" key="2">
    <source>
        <dbReference type="Proteomes" id="UP000187465"/>
    </source>
</evidence>
<gene>
    <name evidence="1" type="ORF">BJP51_03585</name>
</gene>
<dbReference type="GeneID" id="31570240"/>
<proteinExistence type="predicted"/>
<dbReference type="KEGG" id="pod:PODO_08350"/>
<dbReference type="RefSeq" id="WP_036684503.1">
    <property type="nucleotide sequence ID" value="NZ_CP009428.1"/>
</dbReference>
<organism evidence="1 2">
    <name type="scientific">Paenibacillus odorifer</name>
    <dbReference type="NCBI Taxonomy" id="189426"/>
    <lineage>
        <taxon>Bacteria</taxon>
        <taxon>Bacillati</taxon>
        <taxon>Bacillota</taxon>
        <taxon>Bacilli</taxon>
        <taxon>Bacillales</taxon>
        <taxon>Paenibacillaceae</taxon>
        <taxon>Paenibacillus</taxon>
    </lineage>
</organism>
<dbReference type="Proteomes" id="UP000187465">
    <property type="component" value="Unassembled WGS sequence"/>
</dbReference>
<dbReference type="AlphaFoldDB" id="A0A1R0WZT8"/>
<protein>
    <submittedName>
        <fullName evidence="1">Uncharacterized protein</fullName>
    </submittedName>
</protein>
<dbReference type="Gene3D" id="3.40.50.300">
    <property type="entry name" value="P-loop containing nucleotide triphosphate hydrolases"/>
    <property type="match status" value="1"/>
</dbReference>
<sequence length="275" mass="31393">MDRKRGLGIDSIFQKISSKDLVGAELQENNLIYSVVGFIPACDGVDNAMLISNLGYLLSQKGLNTCVVDLKVFYPNLYQFLDVPAHKKGQGLIKVLKSDKVDFRDELQRTKYEKLFLLSASPQDLMEEYFDFEFGNLERVITTLKQMFDIVLIDIPNNPPLEFCLGAMKYCHIGFFTATERMEATINMVKLLDYAKSVGISTAKFTSVVMMNIQHIEFDYKVMKDMGFNIVSVLPLVKDAVVRAHEGRLYIKDNPLINKYFKKEIQKLADRLADQ</sequence>
<accession>A0A1R0WZT8</accession>
<dbReference type="InterPro" id="IPR027417">
    <property type="entry name" value="P-loop_NTPase"/>
</dbReference>
<reference evidence="1 2" key="1">
    <citation type="submission" date="2016-10" db="EMBL/GenBank/DDBJ databases">
        <title>Paenibacillus species isolates.</title>
        <authorList>
            <person name="Beno S.M."/>
        </authorList>
    </citation>
    <scope>NUCLEOTIDE SEQUENCE [LARGE SCALE GENOMIC DNA]</scope>
    <source>
        <strain evidence="1 2">FSL H7-0604</strain>
    </source>
</reference>
<dbReference type="SUPFAM" id="SSF52540">
    <property type="entry name" value="P-loop containing nucleoside triphosphate hydrolases"/>
    <property type="match status" value="1"/>
</dbReference>
<name>A0A1R0WZT8_9BACL</name>
<dbReference type="EMBL" id="MKQP01000045">
    <property type="protein sequence ID" value="OMD25346.1"/>
    <property type="molecule type" value="Genomic_DNA"/>
</dbReference>